<reference evidence="2 3" key="1">
    <citation type="submission" date="2020-07" db="EMBL/GenBank/DDBJ databases">
        <title>Sequencing the genomes of 1000 actinobacteria strains.</title>
        <authorList>
            <person name="Klenk H.-P."/>
        </authorList>
    </citation>
    <scope>NUCLEOTIDE SEQUENCE [LARGE SCALE GENOMIC DNA]</scope>
    <source>
        <strain evidence="2 3">DSM 45975</strain>
    </source>
</reference>
<evidence type="ECO:0000313" key="2">
    <source>
        <dbReference type="EMBL" id="MBA8825740.1"/>
    </source>
</evidence>
<comment type="caution">
    <text evidence="2">The sequence shown here is derived from an EMBL/GenBank/DDBJ whole genome shotgun (WGS) entry which is preliminary data.</text>
</comment>
<organism evidence="2 3">
    <name type="scientific">Halosaccharopolyspora lacisalsi</name>
    <dbReference type="NCBI Taxonomy" id="1000566"/>
    <lineage>
        <taxon>Bacteria</taxon>
        <taxon>Bacillati</taxon>
        <taxon>Actinomycetota</taxon>
        <taxon>Actinomycetes</taxon>
        <taxon>Pseudonocardiales</taxon>
        <taxon>Pseudonocardiaceae</taxon>
        <taxon>Halosaccharopolyspora</taxon>
    </lineage>
</organism>
<dbReference type="Pfam" id="PF11387">
    <property type="entry name" value="DUF2795"/>
    <property type="match status" value="1"/>
</dbReference>
<evidence type="ECO:0000256" key="1">
    <source>
        <dbReference type="SAM" id="MobiDB-lite"/>
    </source>
</evidence>
<feature type="region of interest" description="Disordered" evidence="1">
    <location>
        <begin position="60"/>
        <end position="108"/>
    </location>
</feature>
<gene>
    <name evidence="2" type="ORF">FHX42_003106</name>
</gene>
<protein>
    <recommendedName>
        <fullName evidence="4">DUF2795 domain-containing protein</fullName>
    </recommendedName>
</protein>
<dbReference type="InterPro" id="IPR021527">
    <property type="entry name" value="DUF2795"/>
</dbReference>
<accession>A0A839DXZ2</accession>
<dbReference type="Proteomes" id="UP000569329">
    <property type="component" value="Unassembled WGS sequence"/>
</dbReference>
<evidence type="ECO:0000313" key="3">
    <source>
        <dbReference type="Proteomes" id="UP000569329"/>
    </source>
</evidence>
<dbReference type="AlphaFoldDB" id="A0A839DXZ2"/>
<dbReference type="RefSeq" id="WP_182545017.1">
    <property type="nucleotide sequence ID" value="NZ_JACGWZ010000004.1"/>
</dbReference>
<evidence type="ECO:0008006" key="4">
    <source>
        <dbReference type="Google" id="ProtNLM"/>
    </source>
</evidence>
<dbReference type="EMBL" id="JACGWZ010000004">
    <property type="protein sequence ID" value="MBA8825740.1"/>
    <property type="molecule type" value="Genomic_DNA"/>
</dbReference>
<sequence>MATDRHALEESLLEVDFPAGKEDLVEHARNNGADESTIHALRAMPPAEYANLTEVERSVWLDKGAEEGQSDSEKAQQDRQDTGSGLAEHQTRTPNNPIVEELGENRGS</sequence>
<keyword evidence="3" id="KW-1185">Reference proteome</keyword>
<proteinExistence type="predicted"/>
<feature type="compositionally biased region" description="Basic and acidic residues" evidence="1">
    <location>
        <begin position="60"/>
        <end position="81"/>
    </location>
</feature>
<name>A0A839DXZ2_9PSEU</name>